<dbReference type="InterPro" id="IPR000944">
    <property type="entry name" value="Tscrpt_reg_Rrf2"/>
</dbReference>
<accession>X0YTG9</accession>
<reference evidence="1" key="1">
    <citation type="journal article" date="2014" name="Front. Microbiol.">
        <title>High frequency of phylogenetically diverse reductive dehalogenase-homologous genes in deep subseafloor sedimentary metagenomes.</title>
        <authorList>
            <person name="Kawai M."/>
            <person name="Futagami T."/>
            <person name="Toyoda A."/>
            <person name="Takaki Y."/>
            <person name="Nishi S."/>
            <person name="Hori S."/>
            <person name="Arai W."/>
            <person name="Tsubouchi T."/>
            <person name="Morono Y."/>
            <person name="Uchiyama I."/>
            <person name="Ito T."/>
            <person name="Fujiyama A."/>
            <person name="Inagaki F."/>
            <person name="Takami H."/>
        </authorList>
    </citation>
    <scope>NUCLEOTIDE SEQUENCE</scope>
    <source>
        <strain evidence="1">Expedition CK06-06</strain>
    </source>
</reference>
<comment type="caution">
    <text evidence="1">The sequence shown here is derived from an EMBL/GenBank/DDBJ whole genome shotgun (WGS) entry which is preliminary data.</text>
</comment>
<evidence type="ECO:0000313" key="1">
    <source>
        <dbReference type="EMBL" id="GAG59520.1"/>
    </source>
</evidence>
<dbReference type="AlphaFoldDB" id="X0YTG9"/>
<dbReference type="InterPro" id="IPR036388">
    <property type="entry name" value="WH-like_DNA-bd_sf"/>
</dbReference>
<sequence>MRLSTRARYGTRLMLELALNFNKGTIFLKDIAEKEDISEKYLSHLVIPLNPGC</sequence>
<evidence type="ECO:0008006" key="2">
    <source>
        <dbReference type="Google" id="ProtNLM"/>
    </source>
</evidence>
<dbReference type="PROSITE" id="PS51197">
    <property type="entry name" value="HTH_RRF2_2"/>
    <property type="match status" value="1"/>
</dbReference>
<name>X0YTG9_9ZZZZ</name>
<dbReference type="EMBL" id="BART01004991">
    <property type="protein sequence ID" value="GAG59520.1"/>
    <property type="molecule type" value="Genomic_DNA"/>
</dbReference>
<protein>
    <recommendedName>
        <fullName evidence="2">Rrf2 family transcriptional regulator</fullName>
    </recommendedName>
</protein>
<dbReference type="Pfam" id="PF02082">
    <property type="entry name" value="Rrf2"/>
    <property type="match status" value="1"/>
</dbReference>
<organism evidence="1">
    <name type="scientific">marine sediment metagenome</name>
    <dbReference type="NCBI Taxonomy" id="412755"/>
    <lineage>
        <taxon>unclassified sequences</taxon>
        <taxon>metagenomes</taxon>
        <taxon>ecological metagenomes</taxon>
    </lineage>
</organism>
<proteinExistence type="predicted"/>
<gene>
    <name evidence="1" type="ORF">S01H4_11987</name>
</gene>
<dbReference type="Gene3D" id="1.10.10.10">
    <property type="entry name" value="Winged helix-like DNA-binding domain superfamily/Winged helix DNA-binding domain"/>
    <property type="match status" value="1"/>
</dbReference>